<gene>
    <name evidence="2" type="ORF">CBR_g4819</name>
</gene>
<organism evidence="2 3">
    <name type="scientific">Chara braunii</name>
    <name type="common">Braun's stonewort</name>
    <dbReference type="NCBI Taxonomy" id="69332"/>
    <lineage>
        <taxon>Eukaryota</taxon>
        <taxon>Viridiplantae</taxon>
        <taxon>Streptophyta</taxon>
        <taxon>Charophyceae</taxon>
        <taxon>Charales</taxon>
        <taxon>Characeae</taxon>
        <taxon>Chara</taxon>
    </lineage>
</organism>
<feature type="region of interest" description="Disordered" evidence="1">
    <location>
        <begin position="321"/>
        <end position="362"/>
    </location>
</feature>
<evidence type="ECO:0000313" key="2">
    <source>
        <dbReference type="EMBL" id="GBG69991.1"/>
    </source>
</evidence>
<protein>
    <submittedName>
        <fullName evidence="2">Uncharacterized protein</fullName>
    </submittedName>
</protein>
<evidence type="ECO:0000256" key="1">
    <source>
        <dbReference type="SAM" id="MobiDB-lite"/>
    </source>
</evidence>
<evidence type="ECO:0000313" key="3">
    <source>
        <dbReference type="Proteomes" id="UP000265515"/>
    </source>
</evidence>
<sequence length="362" mass="40296">MMMRLTFAVGGRVGDWTTVVPKTVVDVYGDEAGQALVKEWEEMSVVENGMASNLAFGGGLGNYRILDRANGTLLPIERSDIFRNWGKEKLRASFGREHRLQAEDGLDVLFELFNRNVFCVVDKLSGKRKIWVIEKGVVEKMMDHWILGELLAGFVVARMFGRTIDVLNKDELRIVKEACEAENRAWKGRGRWEFAALGLIIAFTGSSKRELVTNLLKGMGAIEWEGFGIAEVKALIARTLKEASEEDKKTLQIEELFKFGEGAWISSLSHSRLGLDFSSDFAGGGGANLNFAVNWCSVTECRVPNARPIFIPLSPSTEPVVTNQELASHRRKRQDGTPISSAQPRTSPPNSRSESGRYFDMS</sequence>
<accession>A0A388KIV7</accession>
<dbReference type="Proteomes" id="UP000265515">
    <property type="component" value="Unassembled WGS sequence"/>
</dbReference>
<name>A0A388KIV7_CHABU</name>
<dbReference type="Gramene" id="GBG69991">
    <property type="protein sequence ID" value="GBG69991"/>
    <property type="gene ID" value="CBR_g4819"/>
</dbReference>
<dbReference type="EMBL" id="BFEA01000123">
    <property type="protein sequence ID" value="GBG69991.1"/>
    <property type="molecule type" value="Genomic_DNA"/>
</dbReference>
<feature type="compositionally biased region" description="Polar residues" evidence="1">
    <location>
        <begin position="337"/>
        <end position="353"/>
    </location>
</feature>
<keyword evidence="3" id="KW-1185">Reference proteome</keyword>
<proteinExistence type="predicted"/>
<reference evidence="2 3" key="1">
    <citation type="journal article" date="2018" name="Cell">
        <title>The Chara Genome: Secondary Complexity and Implications for Plant Terrestrialization.</title>
        <authorList>
            <person name="Nishiyama T."/>
            <person name="Sakayama H."/>
            <person name="Vries J.D."/>
            <person name="Buschmann H."/>
            <person name="Saint-Marcoux D."/>
            <person name="Ullrich K.K."/>
            <person name="Haas F.B."/>
            <person name="Vanderstraeten L."/>
            <person name="Becker D."/>
            <person name="Lang D."/>
            <person name="Vosolsobe S."/>
            <person name="Rombauts S."/>
            <person name="Wilhelmsson P.K.I."/>
            <person name="Janitza P."/>
            <person name="Kern R."/>
            <person name="Heyl A."/>
            <person name="Rumpler F."/>
            <person name="Villalobos L.I.A.C."/>
            <person name="Clay J.M."/>
            <person name="Skokan R."/>
            <person name="Toyoda A."/>
            <person name="Suzuki Y."/>
            <person name="Kagoshima H."/>
            <person name="Schijlen E."/>
            <person name="Tajeshwar N."/>
            <person name="Catarino B."/>
            <person name="Hetherington A.J."/>
            <person name="Saltykova A."/>
            <person name="Bonnot C."/>
            <person name="Breuninger H."/>
            <person name="Symeonidi A."/>
            <person name="Radhakrishnan G.V."/>
            <person name="Van Nieuwerburgh F."/>
            <person name="Deforce D."/>
            <person name="Chang C."/>
            <person name="Karol K.G."/>
            <person name="Hedrich R."/>
            <person name="Ulvskov P."/>
            <person name="Glockner G."/>
            <person name="Delwiche C.F."/>
            <person name="Petrasek J."/>
            <person name="Van de Peer Y."/>
            <person name="Friml J."/>
            <person name="Beilby M."/>
            <person name="Dolan L."/>
            <person name="Kohara Y."/>
            <person name="Sugano S."/>
            <person name="Fujiyama A."/>
            <person name="Delaux P.-M."/>
            <person name="Quint M."/>
            <person name="TheiBen G."/>
            <person name="Hagemann M."/>
            <person name="Harholt J."/>
            <person name="Dunand C."/>
            <person name="Zachgo S."/>
            <person name="Langdale J."/>
            <person name="Maumus F."/>
            <person name="Straeten D.V.D."/>
            <person name="Gould S.B."/>
            <person name="Rensing S.A."/>
        </authorList>
    </citation>
    <scope>NUCLEOTIDE SEQUENCE [LARGE SCALE GENOMIC DNA]</scope>
    <source>
        <strain evidence="2 3">S276</strain>
    </source>
</reference>
<comment type="caution">
    <text evidence="2">The sequence shown here is derived from an EMBL/GenBank/DDBJ whole genome shotgun (WGS) entry which is preliminary data.</text>
</comment>
<dbReference type="AlphaFoldDB" id="A0A388KIV7"/>